<dbReference type="Gene3D" id="3.40.50.12780">
    <property type="entry name" value="N-terminal domain of ligase-like"/>
    <property type="match status" value="1"/>
</dbReference>
<keyword evidence="2" id="KW-0596">Phosphopantetheine</keyword>
<dbReference type="InterPro" id="IPR009081">
    <property type="entry name" value="PP-bd_ACP"/>
</dbReference>
<dbReference type="SUPFAM" id="SSF56801">
    <property type="entry name" value="Acetyl-CoA synthetase-like"/>
    <property type="match status" value="1"/>
</dbReference>
<dbReference type="GO" id="GO:0043041">
    <property type="term" value="P:amino acid activation for nonribosomal peptide biosynthetic process"/>
    <property type="evidence" value="ECO:0007669"/>
    <property type="project" value="TreeGrafter"/>
</dbReference>
<feature type="region of interest" description="Disordered" evidence="4">
    <location>
        <begin position="40"/>
        <end position="66"/>
    </location>
</feature>
<dbReference type="InterPro" id="IPR006162">
    <property type="entry name" value="Ppantetheine_attach_site"/>
</dbReference>
<dbReference type="Gene3D" id="3.30.559.10">
    <property type="entry name" value="Chloramphenicol acetyltransferase-like domain"/>
    <property type="match status" value="2"/>
</dbReference>
<evidence type="ECO:0000256" key="2">
    <source>
        <dbReference type="ARBA" id="ARBA00022450"/>
    </source>
</evidence>
<name>A0A2T1DB51_9CYAN</name>
<keyword evidence="3" id="KW-0597">Phosphoprotein</keyword>
<dbReference type="InterPro" id="IPR036736">
    <property type="entry name" value="ACP-like_sf"/>
</dbReference>
<evidence type="ECO:0000259" key="5">
    <source>
        <dbReference type="PROSITE" id="PS50075"/>
    </source>
</evidence>
<keyword evidence="7" id="KW-1185">Reference proteome</keyword>
<dbReference type="Pfam" id="PF00550">
    <property type="entry name" value="PP-binding"/>
    <property type="match status" value="1"/>
</dbReference>
<dbReference type="Pfam" id="PF00668">
    <property type="entry name" value="Condensation"/>
    <property type="match status" value="2"/>
</dbReference>
<dbReference type="Pfam" id="PF00501">
    <property type="entry name" value="AMP-binding"/>
    <property type="match status" value="1"/>
</dbReference>
<dbReference type="GO" id="GO:0044550">
    <property type="term" value="P:secondary metabolite biosynthetic process"/>
    <property type="evidence" value="ECO:0007669"/>
    <property type="project" value="TreeGrafter"/>
</dbReference>
<dbReference type="SUPFAM" id="SSF52777">
    <property type="entry name" value="CoA-dependent acyltransferases"/>
    <property type="match status" value="4"/>
</dbReference>
<evidence type="ECO:0000256" key="4">
    <source>
        <dbReference type="SAM" id="MobiDB-lite"/>
    </source>
</evidence>
<dbReference type="SUPFAM" id="SSF47336">
    <property type="entry name" value="ACP-like"/>
    <property type="match status" value="1"/>
</dbReference>
<dbReference type="PANTHER" id="PTHR45527:SF1">
    <property type="entry name" value="FATTY ACID SYNTHASE"/>
    <property type="match status" value="1"/>
</dbReference>
<dbReference type="GO" id="GO:0008610">
    <property type="term" value="P:lipid biosynthetic process"/>
    <property type="evidence" value="ECO:0007669"/>
    <property type="project" value="UniProtKB-ARBA"/>
</dbReference>
<protein>
    <recommendedName>
        <fullName evidence="5">Carrier domain-containing protein</fullName>
    </recommendedName>
</protein>
<dbReference type="EMBL" id="PVWG01000025">
    <property type="protein sequence ID" value="PSB17673.1"/>
    <property type="molecule type" value="Genomic_DNA"/>
</dbReference>
<evidence type="ECO:0000313" key="6">
    <source>
        <dbReference type="EMBL" id="PSB17673.1"/>
    </source>
</evidence>
<dbReference type="PROSITE" id="PS00012">
    <property type="entry name" value="PHOSPHOPANTETHEINE"/>
    <property type="match status" value="1"/>
</dbReference>
<dbReference type="CDD" id="cd19531">
    <property type="entry name" value="LCL_NRPS-like"/>
    <property type="match status" value="2"/>
</dbReference>
<dbReference type="PANTHER" id="PTHR45527">
    <property type="entry name" value="NONRIBOSOMAL PEPTIDE SYNTHETASE"/>
    <property type="match status" value="1"/>
</dbReference>
<gene>
    <name evidence="6" type="ORF">C7B65_17905</name>
</gene>
<dbReference type="Gene3D" id="1.10.1200.10">
    <property type="entry name" value="ACP-like"/>
    <property type="match status" value="1"/>
</dbReference>
<evidence type="ECO:0000256" key="1">
    <source>
        <dbReference type="ARBA" id="ARBA00001957"/>
    </source>
</evidence>
<reference evidence="6 7" key="1">
    <citation type="submission" date="2018-02" db="EMBL/GenBank/DDBJ databases">
        <authorList>
            <person name="Cohen D.B."/>
            <person name="Kent A.D."/>
        </authorList>
    </citation>
    <scope>NUCLEOTIDE SEQUENCE [LARGE SCALE GENOMIC DNA]</scope>
    <source>
        <strain evidence="6 7">ULC007</strain>
    </source>
</reference>
<evidence type="ECO:0000313" key="7">
    <source>
        <dbReference type="Proteomes" id="UP000238634"/>
    </source>
</evidence>
<sequence length="1556" mass="174670">MYNPLQQNRGQPSVLNLIKQQLMVMTQQLDLLQQIQHSSGSANCSTTSTERHTESNPGEEAIHIPPSPGQRDLWFWSNLGADKSSAYNQSVVMRLRGELQIPLLKAAIQTVVARRDALRIISISSEEQIIAATLQIEIPCLVLPEASENVKQQQIDAWLEAVTSQPFNFKEGPFFRLQLAQVNHRDYLMVLVAHHLIADGWSIEVILQEVAELYSTLCVGRQADKPKPVQYQSYLDWLLTLQTSQQLEQDHAYWLEVWSTSIPKLVLPSDFLKPARTYNGDRQTLTLNSAVYEQLKRFSQTQGTTVVMTLLAAWTVFLSRLTGQEQLVVGIPTAGQLLMGARDLVGHCSSLLPIVSNPRWDLEFTEFLASVKKTLFDAHEHQRYFFIDRLSQVHPQSVTAPQVTTLFNIDKMMDIPKLHGLDVALMPSPVHFAKFDLSLNSIQHDDQFVLDFTYRTDLFDPQTIRHWCHAFLTLLAGILASPESRLYQLPLVLPEDHQTFFSDVDSVQDVEPIHQQFERQVSQNPDAIAVTVGDESISYTVLNYRANQLARYLKAQEAAQSHVTVYLQHPIQLAIAVLALFKGGMSVTLINPGLSAEAIRMATDEWVEGLLLTEASLITALTEGKSHSGTHLVAIDDDWSIISTHSSENLQPINSEGYIDFLYATASTEIDRLQLSYLAVCRHIAGLQKLLPHTSRDRISIFNQFEREDFAIFDFLLSSLTVGASLNVIAWQQISDSENLAAFADKTSTMIVASLTDMVALARAFSVNPKLLMVSKPQQWVIFDQGKLGYGLVKQLSQCLDCLGQPVELYWVYKLPVLSLVGAVKQLVSLPEEPQGNSQAVPLGHPIAQLGFSVRDAYDQILPVGIPGKLCVEYPSGMAIPTGDKARLRFDRGIEICGDKATSPREIELTLSLCSGVKEVVVRESQPQGADAAIEFRVYVVLTKAEGHDLQKVEQLLNSLLSIPESFRLIQVETIPRTASGVVDYSALSEIPGVSLTGVDFVAPGNSTEKAIAHYIQQTLGKPLVSVDDNFFDLGLSSLQGTQLISRIQAELAVDISLRDLFEAPNIASLATRIKDRTTPPLPLMQPLPEPADAAGMQPPFRDYDLSPAQRSLWLHAQLDESEIAYNLSTSLLLEGDLEITALQRSFQSIVARYESLRTTFVLVEEEPRQRVHETMPVPQTDLDLSEAENSLELAGKYGWEEAQKPFDLAQGPLLRTLLLKLSDTRHILLFTTHHLIIDGWSLDILGRELFNYYATYRSGQNYQPSPLSIQYKDYAAWHNALLQTDRLVKQRAYWHNKLLGSQPALNLPTDFPRPSVPTFKGSVMTFTFDPGQTAALNRLSRNYGASLYMLLVTAVKTLLYRITQQTDIIVGTTFADRPHPDLEEQIGCFINPLILRDIIAVNQSFVSLLHQVRQTILEALENTLYPFDLLVNELQQRDLSLQGSSLFEVQVVMHNHPQTYTQGDGLKVSIVENIVLASRFDLIFNFIENDDQLQLDIEYKTDLWKLERIEVMKNRFYALVIDILAHPHQTLDNLNIQTAYEESAEEPELLFDLDF</sequence>
<organism evidence="6 7">
    <name type="scientific">Phormidesmis priestleyi ULC007</name>
    <dbReference type="NCBI Taxonomy" id="1920490"/>
    <lineage>
        <taxon>Bacteria</taxon>
        <taxon>Bacillati</taxon>
        <taxon>Cyanobacteriota</taxon>
        <taxon>Cyanophyceae</taxon>
        <taxon>Leptolyngbyales</taxon>
        <taxon>Leptolyngbyaceae</taxon>
        <taxon>Phormidesmis</taxon>
    </lineage>
</organism>
<dbReference type="GO" id="GO:0005737">
    <property type="term" value="C:cytoplasm"/>
    <property type="evidence" value="ECO:0007669"/>
    <property type="project" value="TreeGrafter"/>
</dbReference>
<dbReference type="Gene3D" id="3.30.300.30">
    <property type="match status" value="1"/>
</dbReference>
<dbReference type="GO" id="GO:0031177">
    <property type="term" value="F:phosphopantetheine binding"/>
    <property type="evidence" value="ECO:0007669"/>
    <property type="project" value="InterPro"/>
</dbReference>
<dbReference type="OrthoDB" id="9765680at2"/>
<dbReference type="InterPro" id="IPR000873">
    <property type="entry name" value="AMP-dep_synth/lig_dom"/>
</dbReference>
<feature type="domain" description="Carrier" evidence="5">
    <location>
        <begin position="1003"/>
        <end position="1078"/>
    </location>
</feature>
<accession>A0A2T1DB51</accession>
<dbReference type="InterPro" id="IPR045851">
    <property type="entry name" value="AMP-bd_C_sf"/>
</dbReference>
<evidence type="ECO:0000256" key="3">
    <source>
        <dbReference type="ARBA" id="ARBA00022553"/>
    </source>
</evidence>
<comment type="caution">
    <text evidence="6">The sequence shown here is derived from an EMBL/GenBank/DDBJ whole genome shotgun (WGS) entry which is preliminary data.</text>
</comment>
<dbReference type="Gene3D" id="3.30.559.30">
    <property type="entry name" value="Nonribosomal peptide synthetase, condensation domain"/>
    <property type="match status" value="2"/>
</dbReference>
<dbReference type="InterPro" id="IPR023213">
    <property type="entry name" value="CAT-like_dom_sf"/>
</dbReference>
<dbReference type="STRING" id="1920490.GCA_001895925_04900"/>
<reference evidence="6 7" key="2">
    <citation type="submission" date="2018-03" db="EMBL/GenBank/DDBJ databases">
        <title>The ancient ancestry and fast evolution of plastids.</title>
        <authorList>
            <person name="Moore K.R."/>
            <person name="Magnabosco C."/>
            <person name="Momper L."/>
            <person name="Gold D.A."/>
            <person name="Bosak T."/>
            <person name="Fournier G.P."/>
        </authorList>
    </citation>
    <scope>NUCLEOTIDE SEQUENCE [LARGE SCALE GENOMIC DNA]</scope>
    <source>
        <strain evidence="6 7">ULC007</strain>
    </source>
</reference>
<dbReference type="SMART" id="SM00823">
    <property type="entry name" value="PKS_PP"/>
    <property type="match status" value="1"/>
</dbReference>
<dbReference type="GO" id="GO:0003824">
    <property type="term" value="F:catalytic activity"/>
    <property type="evidence" value="ECO:0007669"/>
    <property type="project" value="InterPro"/>
</dbReference>
<proteinExistence type="predicted"/>
<dbReference type="InterPro" id="IPR020806">
    <property type="entry name" value="PKS_PP-bd"/>
</dbReference>
<dbReference type="InterPro" id="IPR042099">
    <property type="entry name" value="ANL_N_sf"/>
</dbReference>
<dbReference type="PROSITE" id="PS50075">
    <property type="entry name" value="CARRIER"/>
    <property type="match status" value="1"/>
</dbReference>
<dbReference type="InterPro" id="IPR001242">
    <property type="entry name" value="Condensation_dom"/>
</dbReference>
<dbReference type="Proteomes" id="UP000238634">
    <property type="component" value="Unassembled WGS sequence"/>
</dbReference>
<comment type="cofactor">
    <cofactor evidence="1">
        <name>pantetheine 4'-phosphate</name>
        <dbReference type="ChEBI" id="CHEBI:47942"/>
    </cofactor>
</comment>